<evidence type="ECO:0000313" key="2">
    <source>
        <dbReference type="Proteomes" id="UP000197007"/>
    </source>
</evidence>
<organism evidence="1 2">
    <name type="scientific">Capnocytophaga endodontalis</name>
    <dbReference type="NCBI Taxonomy" id="2708117"/>
    <lineage>
        <taxon>Bacteria</taxon>
        <taxon>Pseudomonadati</taxon>
        <taxon>Bacteroidota</taxon>
        <taxon>Flavobacteriia</taxon>
        <taxon>Flavobacteriales</taxon>
        <taxon>Flavobacteriaceae</taxon>
        <taxon>Capnocytophaga</taxon>
    </lineage>
</organism>
<proteinExistence type="predicted"/>
<protein>
    <submittedName>
        <fullName evidence="1">Uncharacterized protein</fullName>
    </submittedName>
</protein>
<evidence type="ECO:0000313" key="1">
    <source>
        <dbReference type="EMBL" id="ASF44256.1"/>
    </source>
</evidence>
<name>A0A1Z4BSH3_9FLAO</name>
<sequence length="74" mass="9021">MYDFYFRCRKKNKFRSFSTLLASFVKMQTIGKFFKEAKRQDESLYTVFSKTMYIQRHILLPKPRPNTELKNIVD</sequence>
<accession>A0A1Z4BSH3</accession>
<gene>
    <name evidence="1" type="ORF">CBG49_14770</name>
</gene>
<keyword evidence="2" id="KW-1185">Reference proteome</keyword>
<dbReference type="EMBL" id="CP022022">
    <property type="protein sequence ID" value="ASF44256.1"/>
    <property type="molecule type" value="Genomic_DNA"/>
</dbReference>
<dbReference type="KEGG" id="capn:CBG49_14770"/>
<dbReference type="Proteomes" id="UP000197007">
    <property type="component" value="Chromosome"/>
</dbReference>
<reference evidence="2" key="1">
    <citation type="submission" date="2017-06" db="EMBL/GenBank/DDBJ databases">
        <title>Complete genome sequence of Capnocytophaga sp. KCOM 1579 (=ChDC OS43) isolated from a human refractory periapical abscess lesion.</title>
        <authorList>
            <person name="Kook J.-K."/>
            <person name="Park S.-N."/>
            <person name="Lim Y.K."/>
            <person name="Roh H."/>
        </authorList>
    </citation>
    <scope>NUCLEOTIDE SEQUENCE [LARGE SCALE GENOMIC DNA]</scope>
    <source>
        <strain evidence="2">ChDC OS43</strain>
    </source>
</reference>
<dbReference type="AlphaFoldDB" id="A0A1Z4BSH3"/>